<dbReference type="PANTHER" id="PTHR10840">
    <property type="entry name" value="PROGRAMMED CELL DEATH PROTEIN 5"/>
    <property type="match status" value="1"/>
</dbReference>
<reference evidence="2 3" key="1">
    <citation type="journal article" date="2017" name="BMC Genomics">
        <title>Whole-genome assembly of Babesia ovata and comparative genomics between closely related pathogens.</title>
        <authorList>
            <person name="Yamagishi J."/>
            <person name="Asada M."/>
            <person name="Hakimi H."/>
            <person name="Tanaka T.Q."/>
            <person name="Sugimoto C."/>
            <person name="Kawazu S."/>
        </authorList>
    </citation>
    <scope>NUCLEOTIDE SEQUENCE [LARGE SCALE GENOMIC DNA]</scope>
    <source>
        <strain evidence="2 3">Miyake</strain>
    </source>
</reference>
<comment type="similarity">
    <text evidence="1">Belongs to the PDCD5 family.</text>
</comment>
<accession>A0A2H6K8I3</accession>
<comment type="caution">
    <text evidence="2">The sequence shown here is derived from an EMBL/GenBank/DDBJ whole genome shotgun (WGS) entry which is preliminary data.</text>
</comment>
<evidence type="ECO:0000313" key="2">
    <source>
        <dbReference type="EMBL" id="GBE59301.1"/>
    </source>
</evidence>
<evidence type="ECO:0000256" key="1">
    <source>
        <dbReference type="ARBA" id="ARBA00010490"/>
    </source>
</evidence>
<name>A0A2H6K8I3_9APIC</name>
<dbReference type="InterPro" id="IPR002836">
    <property type="entry name" value="PDCD5-like"/>
</dbReference>
<dbReference type="AlphaFoldDB" id="A0A2H6K8I3"/>
<dbReference type="Pfam" id="PF01984">
    <property type="entry name" value="dsDNA_bind"/>
    <property type="match status" value="1"/>
</dbReference>
<sequence>MVPFSYLRRAKGSGVLRRLLELDDNVLPQTIKFVAAKALNDRKYPPQPAHTPGSGNYSTKYATHKPVARDYGGDVAELIQEKVAHTSAEQWTPSAIITVVYYLSEAGVCLESATRDLFVRKVTEADNLNIIDLWQALTAASRLRIYIPVGKLKQHLETNTEALLRPSRCRNVSSAIRAFSTCGEALDALTLQLISSHYLDEMSAAVDFKDATNFANALAMQCSLLCAKSKDETKDDGGRATLDGDLAEAVDRVIDDTRMRTKDSDADLEGIADTFDAIVQTMQWRSFGEEAYARRVEQMQNLVSSINSRIGAVDVSYAVNSDSKSRNAPKETKAEPRVLRVVLRCLMQAGIYHPELIDKIFYLYRRQPQSWSAYGTAEVLSCAAFFGMRDTALGDIAEHVSNNCLRNLLRHVPPSRILLDICVAAAQAADKRSRVRLHRLVADVLAHEDPIDERDLALAMLTLQLSPGTFEMSRNCRAAGSSGVVDLLHITHQQDRQTSAAMEKLDFNQAAQNAQAIPHNQQEKQMQEEAKRESILEARRMTLRTLLTVEAQERLNRIAMVKPEKATQIENYLMQTAFRAGRHNKMDDPELKHLIEAMGAGASKNISNIKVNPERRPRKYVDSTEALERRVGL</sequence>
<keyword evidence="3" id="KW-1185">Reference proteome</keyword>
<keyword evidence="2" id="KW-0238">DNA-binding</keyword>
<dbReference type="SUPFAM" id="SSF46950">
    <property type="entry name" value="Double-stranded DNA-binding domain"/>
    <property type="match status" value="1"/>
</dbReference>
<dbReference type="OrthoDB" id="366067at2759"/>
<gene>
    <name evidence="2" type="ORF">BOVATA_007940</name>
</gene>
<dbReference type="GeneID" id="39873071"/>
<dbReference type="EMBL" id="BDSA01000001">
    <property type="protein sequence ID" value="GBE59301.1"/>
    <property type="molecule type" value="Genomic_DNA"/>
</dbReference>
<dbReference type="Gene3D" id="1.10.8.140">
    <property type="entry name" value="PDCD5-like"/>
    <property type="match status" value="1"/>
</dbReference>
<proteinExistence type="inferred from homology"/>
<dbReference type="Proteomes" id="UP000236319">
    <property type="component" value="Unassembled WGS sequence"/>
</dbReference>
<dbReference type="PANTHER" id="PTHR10840:SF0">
    <property type="entry name" value="PROGRAMMED CELL DEATH PROTEIN 5"/>
    <property type="match status" value="1"/>
</dbReference>
<evidence type="ECO:0000313" key="3">
    <source>
        <dbReference type="Proteomes" id="UP000236319"/>
    </source>
</evidence>
<dbReference type="GO" id="GO:0005829">
    <property type="term" value="C:cytosol"/>
    <property type="evidence" value="ECO:0007669"/>
    <property type="project" value="TreeGrafter"/>
</dbReference>
<protein>
    <submittedName>
        <fullName evidence="2">Double-stranded DNA-binding domain containing protein</fullName>
    </submittedName>
</protein>
<dbReference type="VEuPathDB" id="PiroplasmaDB:BOVATA_007940"/>
<dbReference type="RefSeq" id="XP_028865544.1">
    <property type="nucleotide sequence ID" value="XM_029009711.1"/>
</dbReference>
<dbReference type="InterPro" id="IPR036883">
    <property type="entry name" value="PDCD5-like_sf"/>
</dbReference>
<organism evidence="2 3">
    <name type="scientific">Babesia ovata</name>
    <dbReference type="NCBI Taxonomy" id="189622"/>
    <lineage>
        <taxon>Eukaryota</taxon>
        <taxon>Sar</taxon>
        <taxon>Alveolata</taxon>
        <taxon>Apicomplexa</taxon>
        <taxon>Aconoidasida</taxon>
        <taxon>Piroplasmida</taxon>
        <taxon>Babesiidae</taxon>
        <taxon>Babesia</taxon>
    </lineage>
</organism>
<dbReference type="GO" id="GO:0003677">
    <property type="term" value="F:DNA binding"/>
    <property type="evidence" value="ECO:0007669"/>
    <property type="project" value="UniProtKB-KW"/>
</dbReference>